<organism evidence="1 2">
    <name type="scientific">Desulfomicrobium orale DSM 12838</name>
    <dbReference type="NCBI Taxonomy" id="888061"/>
    <lineage>
        <taxon>Bacteria</taxon>
        <taxon>Pseudomonadati</taxon>
        <taxon>Thermodesulfobacteriota</taxon>
        <taxon>Desulfovibrionia</taxon>
        <taxon>Desulfovibrionales</taxon>
        <taxon>Desulfomicrobiaceae</taxon>
        <taxon>Desulfomicrobium</taxon>
    </lineage>
</organism>
<gene>
    <name evidence="1" type="ORF">AXF15_06930</name>
</gene>
<protein>
    <submittedName>
        <fullName evidence="1">Uncharacterized protein</fullName>
    </submittedName>
</protein>
<dbReference type="AlphaFoldDB" id="A0A0X8JQ15"/>
<reference evidence="2" key="1">
    <citation type="submission" date="2016-02" db="EMBL/GenBank/DDBJ databases">
        <authorList>
            <person name="Holder M.E."/>
            <person name="Ajami N.J."/>
            <person name="Petrosino J.F."/>
        </authorList>
    </citation>
    <scope>NUCLEOTIDE SEQUENCE [LARGE SCALE GENOMIC DNA]</scope>
    <source>
        <strain evidence="2">DSM 12838</strain>
    </source>
</reference>
<dbReference type="Proteomes" id="UP000063964">
    <property type="component" value="Chromosome"/>
</dbReference>
<name>A0A0X8JQ15_9BACT</name>
<accession>A0A0X8JQ15</accession>
<evidence type="ECO:0000313" key="2">
    <source>
        <dbReference type="Proteomes" id="UP000063964"/>
    </source>
</evidence>
<dbReference type="EMBL" id="CP014230">
    <property type="protein sequence ID" value="AMD92864.1"/>
    <property type="molecule type" value="Genomic_DNA"/>
</dbReference>
<evidence type="ECO:0000313" key="1">
    <source>
        <dbReference type="EMBL" id="AMD92864.1"/>
    </source>
</evidence>
<proteinExistence type="predicted"/>
<sequence length="185" mass="20801">MRDRRFKSHRFKAVRGEYFSLLSSTETFQIFPVTINMRYKPHRRKMMKKMLALLAGVMLFSMTNVSFAEADNFYGITIPYAVHGTDGYWSGLALSNTGPLPLSVIVYEVGSGSKQQINTIELRPYSRDVRMLPGFTGGFKSPDGKYSLLFATAKGNDVDDYFKATLYTGSSNGFGFQSFDAEDLD</sequence>
<dbReference type="KEGG" id="doa:AXF15_06930"/>
<keyword evidence="2" id="KW-1185">Reference proteome</keyword>